<dbReference type="InterPro" id="IPR010987">
    <property type="entry name" value="Glutathione-S-Trfase_C-like"/>
</dbReference>
<dbReference type="Pfam" id="PF00043">
    <property type="entry name" value="GST_C"/>
    <property type="match status" value="1"/>
</dbReference>
<dbReference type="SFLD" id="SFLDG00358">
    <property type="entry name" value="Main_(cytGST)"/>
    <property type="match status" value="1"/>
</dbReference>
<keyword evidence="4" id="KW-0808">Transferase</keyword>
<keyword evidence="1" id="KW-0175">Coiled coil</keyword>
<reference evidence="4 5" key="1">
    <citation type="journal article" date="2018" name="Microbiome">
        <title>Fine metagenomic profile of the Mediterranean stratified and mixed water columns revealed by assembly and recruitment.</title>
        <authorList>
            <person name="Haro-Moreno J.M."/>
            <person name="Lopez-Perez M."/>
            <person name="De La Torre J.R."/>
            <person name="Picazo A."/>
            <person name="Camacho A."/>
            <person name="Rodriguez-Valera F."/>
        </authorList>
    </citation>
    <scope>NUCLEOTIDE SEQUENCE [LARGE SCALE GENOMIC DNA]</scope>
    <source>
        <strain evidence="4">MED-G84</strain>
    </source>
</reference>
<dbReference type="Gene3D" id="3.40.30.10">
    <property type="entry name" value="Glutaredoxin"/>
    <property type="match status" value="1"/>
</dbReference>
<dbReference type="PROSITE" id="PS50404">
    <property type="entry name" value="GST_NTER"/>
    <property type="match status" value="1"/>
</dbReference>
<proteinExistence type="predicted"/>
<dbReference type="InterPro" id="IPR036282">
    <property type="entry name" value="Glutathione-S-Trfase_C_sf"/>
</dbReference>
<dbReference type="InterPro" id="IPR040079">
    <property type="entry name" value="Glutathione_S-Trfase"/>
</dbReference>
<dbReference type="PROSITE" id="PS50405">
    <property type="entry name" value="GST_CTER"/>
    <property type="match status" value="1"/>
</dbReference>
<evidence type="ECO:0000313" key="5">
    <source>
        <dbReference type="Proteomes" id="UP000253032"/>
    </source>
</evidence>
<dbReference type="PANTHER" id="PTHR44051:SF8">
    <property type="entry name" value="GLUTATHIONE S-TRANSFERASE GSTA"/>
    <property type="match status" value="1"/>
</dbReference>
<evidence type="ECO:0000313" key="4">
    <source>
        <dbReference type="EMBL" id="RCL39695.1"/>
    </source>
</evidence>
<dbReference type="SUPFAM" id="SSF52833">
    <property type="entry name" value="Thioredoxin-like"/>
    <property type="match status" value="1"/>
</dbReference>
<feature type="coiled-coil region" evidence="1">
    <location>
        <begin position="172"/>
        <end position="199"/>
    </location>
</feature>
<dbReference type="CDD" id="cd00299">
    <property type="entry name" value="GST_C_family"/>
    <property type="match status" value="1"/>
</dbReference>
<dbReference type="EMBL" id="QOPC01000001">
    <property type="protein sequence ID" value="RCL39695.1"/>
    <property type="molecule type" value="Genomic_DNA"/>
</dbReference>
<dbReference type="Gene3D" id="1.20.1050.10">
    <property type="match status" value="1"/>
</dbReference>
<sequence>MGEALSTFYSKGNLNTMKNVTLYHHGPSTCSQKVRIILELKNISYESKIIDLLAGEQHAPEYVKLNPNHLVPTLVTDDGVLIESSVINEYLDDNFPGIPAKPSDPFNIAKMRLWVKYIDVYHPQCGSITYGIGMRNILIQKPKDELDQEIASIPDLIKRKNRRDLVDMGLDAPVLIEALKQTEVLLDKLEQELENSDWLFNNSFGIADAATLPYIIRMEQLALGELFSSTKRPNINNWYERIKNMDIFENAVTSYIPEALIGVLTKFGNDQKDKIFKIMEKK</sequence>
<dbReference type="GO" id="GO:0016740">
    <property type="term" value="F:transferase activity"/>
    <property type="evidence" value="ECO:0007669"/>
    <property type="project" value="UniProtKB-KW"/>
</dbReference>
<comment type="caution">
    <text evidence="4">The sequence shown here is derived from an EMBL/GenBank/DDBJ whole genome shotgun (WGS) entry which is preliminary data.</text>
</comment>
<feature type="domain" description="GST C-terminal" evidence="3">
    <location>
        <begin position="104"/>
        <end position="276"/>
    </location>
</feature>
<name>A0A368BRI7_9GAMM</name>
<evidence type="ECO:0000256" key="1">
    <source>
        <dbReference type="SAM" id="Coils"/>
    </source>
</evidence>
<gene>
    <name evidence="4" type="ORF">DBW98_00395</name>
</gene>
<dbReference type="PANTHER" id="PTHR44051">
    <property type="entry name" value="GLUTATHIONE S-TRANSFERASE-RELATED"/>
    <property type="match status" value="1"/>
</dbReference>
<dbReference type="SUPFAM" id="SSF47616">
    <property type="entry name" value="GST C-terminal domain-like"/>
    <property type="match status" value="1"/>
</dbReference>
<dbReference type="InterPro" id="IPR004046">
    <property type="entry name" value="GST_C"/>
</dbReference>
<protein>
    <submittedName>
        <fullName evidence="4">Glutathione S-transferase family protein</fullName>
    </submittedName>
</protein>
<dbReference type="Proteomes" id="UP000253032">
    <property type="component" value="Unassembled WGS sequence"/>
</dbReference>
<evidence type="ECO:0000259" key="2">
    <source>
        <dbReference type="PROSITE" id="PS50404"/>
    </source>
</evidence>
<dbReference type="Pfam" id="PF13409">
    <property type="entry name" value="GST_N_2"/>
    <property type="match status" value="1"/>
</dbReference>
<feature type="domain" description="GST N-terminal" evidence="2">
    <location>
        <begin position="18"/>
        <end position="99"/>
    </location>
</feature>
<dbReference type="SFLD" id="SFLDS00019">
    <property type="entry name" value="Glutathione_Transferase_(cytos"/>
    <property type="match status" value="1"/>
</dbReference>
<dbReference type="AlphaFoldDB" id="A0A368BRI7"/>
<accession>A0A368BRI7</accession>
<dbReference type="InterPro" id="IPR004045">
    <property type="entry name" value="Glutathione_S-Trfase_N"/>
</dbReference>
<organism evidence="4 5">
    <name type="scientific">SAR86 cluster bacterium</name>
    <dbReference type="NCBI Taxonomy" id="2030880"/>
    <lineage>
        <taxon>Bacteria</taxon>
        <taxon>Pseudomonadati</taxon>
        <taxon>Pseudomonadota</taxon>
        <taxon>Gammaproteobacteria</taxon>
        <taxon>SAR86 cluster</taxon>
    </lineage>
</organism>
<evidence type="ECO:0000259" key="3">
    <source>
        <dbReference type="PROSITE" id="PS50405"/>
    </source>
</evidence>
<dbReference type="InterPro" id="IPR036249">
    <property type="entry name" value="Thioredoxin-like_sf"/>
</dbReference>